<dbReference type="GeneID" id="96866316"/>
<dbReference type="GO" id="GO:0003676">
    <property type="term" value="F:nucleic acid binding"/>
    <property type="evidence" value="ECO:0007669"/>
    <property type="project" value="InterPro"/>
</dbReference>
<evidence type="ECO:0000313" key="3">
    <source>
        <dbReference type="EMBL" id="KFB07347.1"/>
    </source>
</evidence>
<dbReference type="Proteomes" id="UP000028523">
    <property type="component" value="Unassembled WGS sequence"/>
</dbReference>
<dbReference type="Pfam" id="PF02272">
    <property type="entry name" value="DHHA1"/>
    <property type="match status" value="1"/>
</dbReference>
<keyword evidence="4" id="KW-1185">Reference proteome</keyword>
<dbReference type="Gene3D" id="3.10.310.30">
    <property type="match status" value="1"/>
</dbReference>
<gene>
    <name evidence="3" type="ORF">P271_179</name>
</gene>
<dbReference type="InterPro" id="IPR001667">
    <property type="entry name" value="DDH_dom"/>
</dbReference>
<reference evidence="3 4" key="1">
    <citation type="journal article" date="2014" name="PLoS ONE">
        <title>Reduction of Hydrogen Peroxide Accumulation and Toxicity by a Catalase from Mycoplasma iowae.</title>
        <authorList>
            <person name="Pritchard R.E."/>
            <person name="Prassinos A.J."/>
            <person name="Osborne J.D."/>
            <person name="Raviv Z."/>
            <person name="Balish M.F."/>
        </authorList>
    </citation>
    <scope>NUCLEOTIDE SEQUENCE [LARGE SCALE GENOMIC DNA]</scope>
    <source>
        <strain evidence="3 4">DK-CPA</strain>
    </source>
</reference>
<evidence type="ECO:0000259" key="2">
    <source>
        <dbReference type="Pfam" id="PF02272"/>
    </source>
</evidence>
<dbReference type="InterPro" id="IPR051319">
    <property type="entry name" value="Oligoribo/pAp-PDE_c-di-AMP_PDE"/>
</dbReference>
<dbReference type="PANTHER" id="PTHR47618">
    <property type="entry name" value="BIFUNCTIONAL OLIGORIBONUCLEASE AND PAP PHOSPHATASE NRNA"/>
    <property type="match status" value="1"/>
</dbReference>
<dbReference type="Pfam" id="PF01368">
    <property type="entry name" value="DHH"/>
    <property type="match status" value="1"/>
</dbReference>
<proteinExistence type="predicted"/>
<dbReference type="EMBL" id="AWQU01000085">
    <property type="protein sequence ID" value="KFB07347.1"/>
    <property type="molecule type" value="Genomic_DNA"/>
</dbReference>
<protein>
    <submittedName>
        <fullName evidence="3">Exopolyphosphatase-related protein</fullName>
    </submittedName>
</protein>
<dbReference type="AlphaFoldDB" id="A0A084U311"/>
<accession>A0A084U311</accession>
<dbReference type="SUPFAM" id="SSF64182">
    <property type="entry name" value="DHH phosphoesterases"/>
    <property type="match status" value="1"/>
</dbReference>
<dbReference type="InterPro" id="IPR003156">
    <property type="entry name" value="DHHA1_dom"/>
</dbReference>
<comment type="caution">
    <text evidence="3">The sequence shown here is derived from an EMBL/GenBank/DDBJ whole genome shotgun (WGS) entry which is preliminary data.</text>
</comment>
<organism evidence="3 4">
    <name type="scientific">Malacoplasma iowae DK-CPA</name>
    <dbReference type="NCBI Taxonomy" id="1394179"/>
    <lineage>
        <taxon>Bacteria</taxon>
        <taxon>Bacillati</taxon>
        <taxon>Mycoplasmatota</taxon>
        <taxon>Mycoplasmoidales</taxon>
        <taxon>Mycoplasmoidaceae</taxon>
        <taxon>Malacoplasma</taxon>
    </lineage>
</organism>
<evidence type="ECO:0000313" key="4">
    <source>
        <dbReference type="Proteomes" id="UP000028523"/>
    </source>
</evidence>
<feature type="domain" description="DDH" evidence="1">
    <location>
        <begin position="18"/>
        <end position="160"/>
    </location>
</feature>
<sequence length="322" mass="36855">MKSILDAILSKIDIYDNISLFFHERPDFDALGSCFALKEFINSNFKNKKVKIIGLDTLPEIYGSTLFKFDKKENAASDEFLASSLGIISDTANASRVYSRRNTICKETIRVDHHPQVETIADYEWIDPMMPAACEMWATLFFESKLKLTSDCAKYLYAGIITDTGRFLHTNTLPSTYEITGKLLSTGFSRSDVHDAVYLREKSQILFTNYLMKRAKIEDGVAYFVIPKGAHNKFHIFPQLSMVHLLSDIKDVYIWTTVYFDEQTKSWKGSIRSRDIQINHIANELGGGGHKFAAGFTLDSEREFYKVVNRLKQYLNDLKLVN</sequence>
<dbReference type="PANTHER" id="PTHR47618:SF1">
    <property type="entry name" value="BIFUNCTIONAL OLIGORIBONUCLEASE AND PAP PHOSPHATASE NRNA"/>
    <property type="match status" value="1"/>
</dbReference>
<evidence type="ECO:0000259" key="1">
    <source>
        <dbReference type="Pfam" id="PF01368"/>
    </source>
</evidence>
<dbReference type="InterPro" id="IPR038763">
    <property type="entry name" value="DHH_sf"/>
</dbReference>
<dbReference type="Gene3D" id="3.90.1640.10">
    <property type="entry name" value="inorganic pyrophosphatase (n-terminal core)"/>
    <property type="match status" value="1"/>
</dbReference>
<feature type="domain" description="DHHA1" evidence="2">
    <location>
        <begin position="242"/>
        <end position="316"/>
    </location>
</feature>
<name>A0A084U311_MALIO</name>
<dbReference type="RefSeq" id="WP_004024659.1">
    <property type="nucleotide sequence ID" value="NZ_AWQU01000085.1"/>
</dbReference>